<dbReference type="PANTHER" id="PTHR36179:SF2">
    <property type="entry name" value="LUD DOMAIN-CONTAINING PROTEIN"/>
    <property type="match status" value="1"/>
</dbReference>
<evidence type="ECO:0000313" key="2">
    <source>
        <dbReference type="EMBL" id="GAA0729461.1"/>
    </source>
</evidence>
<dbReference type="InterPro" id="IPR009501">
    <property type="entry name" value="UCP020269"/>
</dbReference>
<dbReference type="PIRSF" id="PIRSF020269">
    <property type="entry name" value="DUF1121"/>
    <property type="match status" value="1"/>
</dbReference>
<name>A0ABP3UBL1_9CLOT</name>
<evidence type="ECO:0000259" key="1">
    <source>
        <dbReference type="Pfam" id="PF02589"/>
    </source>
</evidence>
<dbReference type="InterPro" id="IPR003741">
    <property type="entry name" value="LUD_dom"/>
</dbReference>
<comment type="caution">
    <text evidence="2">The sequence shown here is derived from an EMBL/GenBank/DDBJ whole genome shotgun (WGS) entry which is preliminary data.</text>
</comment>
<protein>
    <submittedName>
        <fullName evidence="2">Lactate utilization protein</fullName>
    </submittedName>
</protein>
<dbReference type="PANTHER" id="PTHR36179">
    <property type="entry name" value="LUD_DOM DOMAIN-CONTAINING PROTEIN"/>
    <property type="match status" value="1"/>
</dbReference>
<dbReference type="Pfam" id="PF02589">
    <property type="entry name" value="LUD_dom"/>
    <property type="match status" value="1"/>
</dbReference>
<feature type="domain" description="LUD" evidence="1">
    <location>
        <begin position="17"/>
        <end position="211"/>
    </location>
</feature>
<keyword evidence="3" id="KW-1185">Reference proteome</keyword>
<gene>
    <name evidence="2" type="ORF">GCM10008905_29440</name>
</gene>
<evidence type="ECO:0000313" key="3">
    <source>
        <dbReference type="Proteomes" id="UP001500339"/>
    </source>
</evidence>
<proteinExistence type="predicted"/>
<dbReference type="Proteomes" id="UP001500339">
    <property type="component" value="Unassembled WGS sequence"/>
</dbReference>
<organism evidence="2 3">
    <name type="scientific">Clostridium malenominatum</name>
    <dbReference type="NCBI Taxonomy" id="1539"/>
    <lineage>
        <taxon>Bacteria</taxon>
        <taxon>Bacillati</taxon>
        <taxon>Bacillota</taxon>
        <taxon>Clostridia</taxon>
        <taxon>Eubacteriales</taxon>
        <taxon>Clostridiaceae</taxon>
        <taxon>Clostridium</taxon>
    </lineage>
</organism>
<dbReference type="EMBL" id="BAAACF010000006">
    <property type="protein sequence ID" value="GAA0729461.1"/>
    <property type="molecule type" value="Genomic_DNA"/>
</dbReference>
<reference evidence="3" key="1">
    <citation type="journal article" date="2019" name="Int. J. Syst. Evol. Microbiol.">
        <title>The Global Catalogue of Microorganisms (GCM) 10K type strain sequencing project: providing services to taxonomists for standard genome sequencing and annotation.</title>
        <authorList>
            <consortium name="The Broad Institute Genomics Platform"/>
            <consortium name="The Broad Institute Genome Sequencing Center for Infectious Disease"/>
            <person name="Wu L."/>
            <person name="Ma J."/>
        </authorList>
    </citation>
    <scope>NUCLEOTIDE SEQUENCE [LARGE SCALE GENOMIC DNA]</scope>
    <source>
        <strain evidence="3">JCM 1405</strain>
    </source>
</reference>
<sequence>MYSKMDDNVLRYIEKQIDRTINNLKNHNMEGFFVKDEIELIGLLKELIAENSTVGVGDSMTLFETGVIDFLREGNYRFLDKYKEGITRDEKKELYIQNFSTDTFICSTNALTENGELYNIDGNGSRVAPMIYGPKQVILVTGINKIVKNIEEAEKRVRNYSAPIDAKRLGKNSPCTTLGYCIDCKSPDRICNDFVIIKGQFIKGRIKVIIVGKPLGY</sequence>
<accession>A0ABP3UBL1</accession>